<reference evidence="1" key="1">
    <citation type="submission" date="2023-04" db="EMBL/GenBank/DDBJ databases">
        <title>Black Yeasts Isolated from many extreme environments.</title>
        <authorList>
            <person name="Coleine C."/>
            <person name="Stajich J.E."/>
            <person name="Selbmann L."/>
        </authorList>
    </citation>
    <scope>NUCLEOTIDE SEQUENCE</scope>
    <source>
        <strain evidence="1">CCFEE 5312</strain>
    </source>
</reference>
<evidence type="ECO:0000313" key="1">
    <source>
        <dbReference type="EMBL" id="KAK3050299.1"/>
    </source>
</evidence>
<dbReference type="EMBL" id="JAWDJX010000033">
    <property type="protein sequence ID" value="KAK3050299.1"/>
    <property type="molecule type" value="Genomic_DNA"/>
</dbReference>
<accession>A0AAJ0DAT6</accession>
<proteinExistence type="predicted"/>
<dbReference type="AlphaFoldDB" id="A0AAJ0DAT6"/>
<comment type="caution">
    <text evidence="1">The sequence shown here is derived from an EMBL/GenBank/DDBJ whole genome shotgun (WGS) entry which is preliminary data.</text>
</comment>
<evidence type="ECO:0000313" key="2">
    <source>
        <dbReference type="Proteomes" id="UP001271007"/>
    </source>
</evidence>
<organism evidence="1 2">
    <name type="scientific">Extremus antarcticus</name>
    <dbReference type="NCBI Taxonomy" id="702011"/>
    <lineage>
        <taxon>Eukaryota</taxon>
        <taxon>Fungi</taxon>
        <taxon>Dikarya</taxon>
        <taxon>Ascomycota</taxon>
        <taxon>Pezizomycotina</taxon>
        <taxon>Dothideomycetes</taxon>
        <taxon>Dothideomycetidae</taxon>
        <taxon>Mycosphaerellales</taxon>
        <taxon>Extremaceae</taxon>
        <taxon>Extremus</taxon>
    </lineage>
</organism>
<name>A0AAJ0DAT6_9PEZI</name>
<sequence>MKYFDKDEKGQPFDIPNMYTVQCVKLDEHERSDLGGYVPGAISNNMPWANNQRSRNNKQLFTVSLRSEVDPPYAFLSSELRFCGVWWVFENKIKPLTGPHCKECFTCAGCRRRPGATQSIPPWAPSTNKQLFIVSFSCAEVLVEVRGRAAIRFSFELCFTDSLMLTHNSHMLLDESALQHPHALRSEKLSTNAVHTAWFNHLSSYCVGIGYRPPGRACLLFTAVLVAGSVARREVELWYRCNSDSSWRSHVLAAEVWEPAKEIPVAVAGGLIGHNAGIQTFYNLYLAHPVHLLSRLTPVVKLSSASTFPKCVSRFERFTNLRTLAGFAHQTSLNATARFQPDTEQRELAQKHITIAADTEPHA</sequence>
<protein>
    <submittedName>
        <fullName evidence="1">Uncharacterized protein</fullName>
    </submittedName>
</protein>
<dbReference type="Proteomes" id="UP001271007">
    <property type="component" value="Unassembled WGS sequence"/>
</dbReference>
<keyword evidence="2" id="KW-1185">Reference proteome</keyword>
<gene>
    <name evidence="1" type="ORF">LTR09_008448</name>
</gene>